<gene>
    <name evidence="2" type="ORF">EAH69_11580</name>
</gene>
<feature type="chain" id="PRO_5018113266" evidence="1">
    <location>
        <begin position="19"/>
        <end position="277"/>
    </location>
</feature>
<dbReference type="AlphaFoldDB" id="A0A3L9M603"/>
<keyword evidence="1" id="KW-0732">Signal</keyword>
<dbReference type="EMBL" id="RDOJ01000018">
    <property type="protein sequence ID" value="RLZ07346.1"/>
    <property type="molecule type" value="Genomic_DNA"/>
</dbReference>
<dbReference type="OrthoDB" id="1431327at2"/>
<accession>A0A3L9M603</accession>
<proteinExistence type="predicted"/>
<reference evidence="2 3" key="1">
    <citation type="submission" date="2018-10" db="EMBL/GenBank/DDBJ databases">
        <authorList>
            <person name="Chen X."/>
        </authorList>
    </citation>
    <scope>NUCLEOTIDE SEQUENCE [LARGE SCALE GENOMIC DNA]</scope>
    <source>
        <strain evidence="2 3">YIM 102668</strain>
    </source>
</reference>
<feature type="signal peptide" evidence="1">
    <location>
        <begin position="1"/>
        <end position="18"/>
    </location>
</feature>
<organism evidence="2 3">
    <name type="scientific">Faecalibacter macacae</name>
    <dbReference type="NCBI Taxonomy" id="1859289"/>
    <lineage>
        <taxon>Bacteria</taxon>
        <taxon>Pseudomonadati</taxon>
        <taxon>Bacteroidota</taxon>
        <taxon>Flavobacteriia</taxon>
        <taxon>Flavobacteriales</taxon>
        <taxon>Weeksellaceae</taxon>
        <taxon>Faecalibacter</taxon>
    </lineage>
</organism>
<evidence type="ECO:0000313" key="2">
    <source>
        <dbReference type="EMBL" id="RLZ07346.1"/>
    </source>
</evidence>
<evidence type="ECO:0000313" key="3">
    <source>
        <dbReference type="Proteomes" id="UP000275348"/>
    </source>
</evidence>
<name>A0A3L9M603_9FLAO</name>
<dbReference type="Proteomes" id="UP000275348">
    <property type="component" value="Unassembled WGS sequence"/>
</dbReference>
<dbReference type="RefSeq" id="WP_121935371.1">
    <property type="nucleotide sequence ID" value="NZ_RDOJ01000018.1"/>
</dbReference>
<evidence type="ECO:0000256" key="1">
    <source>
        <dbReference type="SAM" id="SignalP"/>
    </source>
</evidence>
<comment type="caution">
    <text evidence="2">The sequence shown here is derived from an EMBL/GenBank/DDBJ whole genome shotgun (WGS) entry which is preliminary data.</text>
</comment>
<sequence length="277" mass="31990">MRYLALAVSLFFSGVSFAQENEGLFAVEYEMNGRQMNSYAYSVENCSQTTVHNTWQNWVLNKAGSFNILKKNEANNLQFKNSQDSYKIILSIVEDSPTKLTLINTLQDQNGMYFSENNPDYNEIYEKLRDLSYQSRRACVRNNLRVANESMIRLSKQNVELQTKKGSSIKSYLKSNNELLKLENKRTLVGEKLELIENQLERASDDKQIDVLMKKKTKEVNKFKTLEDKIQVLTGKVTMAEEYNNVLDGQIDVVTSQLQTQRSAIDNLKSKFESIER</sequence>
<protein>
    <submittedName>
        <fullName evidence="2">Uncharacterized protein</fullName>
    </submittedName>
</protein>
<keyword evidence="3" id="KW-1185">Reference proteome</keyword>